<gene>
    <name evidence="5" type="ORF">K490DRAFT_62162</name>
</gene>
<reference evidence="5" key="1">
    <citation type="journal article" date="2020" name="Stud. Mycol.">
        <title>101 Dothideomycetes genomes: a test case for predicting lifestyles and emergence of pathogens.</title>
        <authorList>
            <person name="Haridas S."/>
            <person name="Albert R."/>
            <person name="Binder M."/>
            <person name="Bloem J."/>
            <person name="Labutti K."/>
            <person name="Salamov A."/>
            <person name="Andreopoulos B."/>
            <person name="Baker S."/>
            <person name="Barry K."/>
            <person name="Bills G."/>
            <person name="Bluhm B."/>
            <person name="Cannon C."/>
            <person name="Castanera R."/>
            <person name="Culley D."/>
            <person name="Daum C."/>
            <person name="Ezra D."/>
            <person name="Gonzalez J."/>
            <person name="Henrissat B."/>
            <person name="Kuo A."/>
            <person name="Liang C."/>
            <person name="Lipzen A."/>
            <person name="Lutzoni F."/>
            <person name="Magnuson J."/>
            <person name="Mondo S."/>
            <person name="Nolan M."/>
            <person name="Ohm R."/>
            <person name="Pangilinan J."/>
            <person name="Park H.-J."/>
            <person name="Ramirez L."/>
            <person name="Alfaro M."/>
            <person name="Sun H."/>
            <person name="Tritt A."/>
            <person name="Yoshinaga Y."/>
            <person name="Zwiers L.-H."/>
            <person name="Turgeon B."/>
            <person name="Goodwin S."/>
            <person name="Spatafora J."/>
            <person name="Crous P."/>
            <person name="Grigoriev I."/>
        </authorList>
    </citation>
    <scope>NUCLEOTIDE SEQUENCE</scope>
    <source>
        <strain evidence="5">CBS 121410</strain>
    </source>
</reference>
<feature type="region of interest" description="Disordered" evidence="3">
    <location>
        <begin position="25"/>
        <end position="62"/>
    </location>
</feature>
<dbReference type="InterPro" id="IPR007219">
    <property type="entry name" value="XnlR_reg_dom"/>
</dbReference>
<evidence type="ECO:0000259" key="4">
    <source>
        <dbReference type="SMART" id="SM00906"/>
    </source>
</evidence>
<dbReference type="GO" id="GO:0006351">
    <property type="term" value="P:DNA-templated transcription"/>
    <property type="evidence" value="ECO:0007669"/>
    <property type="project" value="InterPro"/>
</dbReference>
<dbReference type="PANTHER" id="PTHR31001">
    <property type="entry name" value="UNCHARACTERIZED TRANSCRIPTIONAL REGULATORY PROTEIN"/>
    <property type="match status" value="1"/>
</dbReference>
<evidence type="ECO:0000256" key="2">
    <source>
        <dbReference type="ARBA" id="ARBA00023242"/>
    </source>
</evidence>
<evidence type="ECO:0000313" key="6">
    <source>
        <dbReference type="Proteomes" id="UP000799776"/>
    </source>
</evidence>
<feature type="compositionally biased region" description="Polar residues" evidence="3">
    <location>
        <begin position="25"/>
        <end position="35"/>
    </location>
</feature>
<dbReference type="EMBL" id="ML978712">
    <property type="protein sequence ID" value="KAF2090835.1"/>
    <property type="molecule type" value="Genomic_DNA"/>
</dbReference>
<dbReference type="OrthoDB" id="3989227at2759"/>
<accession>A0A9P4LZA1</accession>
<dbReference type="GO" id="GO:0003677">
    <property type="term" value="F:DNA binding"/>
    <property type="evidence" value="ECO:0007669"/>
    <property type="project" value="InterPro"/>
</dbReference>
<dbReference type="SMART" id="SM00906">
    <property type="entry name" value="Fungal_trans"/>
    <property type="match status" value="1"/>
</dbReference>
<comment type="caution">
    <text evidence="5">The sequence shown here is derived from an EMBL/GenBank/DDBJ whole genome shotgun (WGS) entry which is preliminary data.</text>
</comment>
<feature type="compositionally biased region" description="Gly residues" evidence="3">
    <location>
        <begin position="555"/>
        <end position="566"/>
    </location>
</feature>
<keyword evidence="2" id="KW-0539">Nucleus</keyword>
<dbReference type="Proteomes" id="UP000799776">
    <property type="component" value="Unassembled WGS sequence"/>
</dbReference>
<feature type="compositionally biased region" description="Basic and acidic residues" evidence="3">
    <location>
        <begin position="43"/>
        <end position="57"/>
    </location>
</feature>
<evidence type="ECO:0000256" key="3">
    <source>
        <dbReference type="SAM" id="MobiDB-lite"/>
    </source>
</evidence>
<feature type="region of interest" description="Disordered" evidence="3">
    <location>
        <begin position="281"/>
        <end position="300"/>
    </location>
</feature>
<comment type="subcellular location">
    <subcellularLocation>
        <location evidence="1">Nucleus</location>
    </subcellularLocation>
</comment>
<dbReference type="GO" id="GO:0008270">
    <property type="term" value="F:zinc ion binding"/>
    <property type="evidence" value="ECO:0007669"/>
    <property type="project" value="InterPro"/>
</dbReference>
<dbReference type="InterPro" id="IPR050613">
    <property type="entry name" value="Sec_Metabolite_Reg"/>
</dbReference>
<name>A0A9P4LZA1_9PEZI</name>
<dbReference type="CDD" id="cd12148">
    <property type="entry name" value="fungal_TF_MHR"/>
    <property type="match status" value="1"/>
</dbReference>
<protein>
    <recommendedName>
        <fullName evidence="4">Xylanolytic transcriptional activator regulatory domain-containing protein</fullName>
    </recommendedName>
</protein>
<keyword evidence="6" id="KW-1185">Reference proteome</keyword>
<evidence type="ECO:0000313" key="5">
    <source>
        <dbReference type="EMBL" id="KAF2090835.1"/>
    </source>
</evidence>
<sequence length="681" mass="76641">MEAGLTMWEFTELDKLLQNQNNYVGSTLSDRASPSSGPPNKVRRPDLVEDSHPEHGRSLPQLLDDLPPRKTCDLLFQNFVGHVHCIIILVHLPSFVEQYERFWRWVEDRDKPTVPTGILAENPSFLPLLFAVLFAGSVTCSSQLILSEFGQQSRETVTANLYNCTVHTLSLVSFPRRPTIYSLMAYLISHNLLLRDEELFGSSSYISVALRVAYGMGLHRDGSHFGIEPCQAEVRRRLWWHIIHTDVMASVSTGLPPLLVTDRNYDTRMISEFKDDYIACSPPDSPSLPDTDNADPSDLDSRHMVTVGRYSVTNVIRHILWRHSDVEPLTTGDFLRLKAMVDQMTVETNQRIRRLSYHHSEISLRRAQAMNLSNDGPRNRQGSIGQWTEAESAAFLAWAQKLLTLMIDKTYGLLYQPYVRNSSSLWPHVRLDAIRHCHGFMRTYIDMCTCTAFQPFHWLYPGLYQPLHATAVLLADLVRNPTSLEAPQSRLLIDEVFSLLRPDEGIVSEENGELMHRQLSEGGKEAWSLLRKLRKNAWEKAGLDSEITWSDRRPGGQGGGGGGKTGPAGVTRSTGQMPFQNQQHTNLHSLAETAALYQGEQLPPTNHTNTNTTVHALPTTTTMTDVVPTEQPMDGLTGIPSDFPGSPNSMRSPNFSWNEWDKMIDDCLDFSFLGGNGGYIL</sequence>
<dbReference type="AlphaFoldDB" id="A0A9P4LZA1"/>
<proteinExistence type="predicted"/>
<evidence type="ECO:0000256" key="1">
    <source>
        <dbReference type="ARBA" id="ARBA00004123"/>
    </source>
</evidence>
<dbReference type="Pfam" id="PF04082">
    <property type="entry name" value="Fungal_trans"/>
    <property type="match status" value="1"/>
</dbReference>
<organism evidence="5 6">
    <name type="scientific">Saccharata proteae CBS 121410</name>
    <dbReference type="NCBI Taxonomy" id="1314787"/>
    <lineage>
        <taxon>Eukaryota</taxon>
        <taxon>Fungi</taxon>
        <taxon>Dikarya</taxon>
        <taxon>Ascomycota</taxon>
        <taxon>Pezizomycotina</taxon>
        <taxon>Dothideomycetes</taxon>
        <taxon>Dothideomycetes incertae sedis</taxon>
        <taxon>Botryosphaeriales</taxon>
        <taxon>Saccharataceae</taxon>
        <taxon>Saccharata</taxon>
    </lineage>
</organism>
<feature type="region of interest" description="Disordered" evidence="3">
    <location>
        <begin position="548"/>
        <end position="569"/>
    </location>
</feature>
<dbReference type="GO" id="GO:0005634">
    <property type="term" value="C:nucleus"/>
    <property type="evidence" value="ECO:0007669"/>
    <property type="project" value="UniProtKB-SubCell"/>
</dbReference>
<dbReference type="PANTHER" id="PTHR31001:SF40">
    <property type="entry name" value="ZN(II)2CYS6 TRANSCRIPTION FACTOR (EUROFUNG)"/>
    <property type="match status" value="1"/>
</dbReference>
<feature type="domain" description="Xylanolytic transcriptional activator regulatory" evidence="4">
    <location>
        <begin position="202"/>
        <end position="276"/>
    </location>
</feature>